<keyword evidence="2" id="KW-1185">Reference proteome</keyword>
<protein>
    <submittedName>
        <fullName evidence="1">Uncharacterized protein</fullName>
    </submittedName>
</protein>
<gene>
    <name evidence="1" type="ordered locus">HD_1586</name>
</gene>
<dbReference type="KEGG" id="hdu:HD_1586"/>
<dbReference type="EMBL" id="AE017143">
    <property type="protein sequence ID" value="AAP96366.1"/>
    <property type="molecule type" value="Genomic_DNA"/>
</dbReference>
<evidence type="ECO:0000313" key="2">
    <source>
        <dbReference type="Proteomes" id="UP000001022"/>
    </source>
</evidence>
<organism evidence="1 2">
    <name type="scientific">Haemophilus ducreyi (strain 35000HP / ATCC 700724)</name>
    <dbReference type="NCBI Taxonomy" id="233412"/>
    <lineage>
        <taxon>Bacteria</taxon>
        <taxon>Pseudomonadati</taxon>
        <taxon>Pseudomonadota</taxon>
        <taxon>Gammaproteobacteria</taxon>
        <taxon>Pasteurellales</taxon>
        <taxon>Pasteurellaceae</taxon>
        <taxon>Haemophilus</taxon>
    </lineage>
</organism>
<dbReference type="Proteomes" id="UP000001022">
    <property type="component" value="Chromosome"/>
</dbReference>
<dbReference type="AlphaFoldDB" id="Q7VL93"/>
<dbReference type="HOGENOM" id="CLU_3382119_0_0_6"/>
<evidence type="ECO:0000313" key="1">
    <source>
        <dbReference type="EMBL" id="AAP96366.1"/>
    </source>
</evidence>
<sequence length="33" mass="3968">MIGGLILLKLDRFFLRDYISIFAILLYNTHIFH</sequence>
<proteinExistence type="predicted"/>
<accession>Q7VL93</accession>
<name>Q7VL93_HAEDU</name>
<reference evidence="2" key="1">
    <citation type="submission" date="2003-06" db="EMBL/GenBank/DDBJ databases">
        <title>The complete genome sequence of Haemophilus ducreyi.</title>
        <authorList>
            <person name="Munson R.S. Jr."/>
            <person name="Ray W.C."/>
            <person name="Mahairas G."/>
            <person name="Sabo P."/>
            <person name="Mungur R."/>
            <person name="Johnson L."/>
            <person name="Nguyen D."/>
            <person name="Wang J."/>
            <person name="Forst C."/>
            <person name="Hood L."/>
        </authorList>
    </citation>
    <scope>NUCLEOTIDE SEQUENCE [LARGE SCALE GENOMIC DNA]</scope>
    <source>
        <strain evidence="2">35000HP / ATCC 700724</strain>
    </source>
</reference>